<feature type="transmembrane region" description="Helical" evidence="8">
    <location>
        <begin position="236"/>
        <end position="260"/>
    </location>
</feature>
<keyword evidence="3 8" id="KW-0813">Transport</keyword>
<evidence type="ECO:0000313" key="10">
    <source>
        <dbReference type="EMBL" id="OGL53030.1"/>
    </source>
</evidence>
<dbReference type="InterPro" id="IPR051449">
    <property type="entry name" value="ABC-2_transporter_component"/>
</dbReference>
<name>A0A1F7SGW4_9BACT</name>
<feature type="transmembrane region" description="Helical" evidence="8">
    <location>
        <begin position="21"/>
        <end position="41"/>
    </location>
</feature>
<evidence type="ECO:0000256" key="3">
    <source>
        <dbReference type="ARBA" id="ARBA00022448"/>
    </source>
</evidence>
<feature type="transmembrane region" description="Helical" evidence="8">
    <location>
        <begin position="307"/>
        <end position="333"/>
    </location>
</feature>
<comment type="subcellular location">
    <subcellularLocation>
        <location evidence="1 8">Cell membrane</location>
        <topology evidence="1 8">Multi-pass membrane protein</topology>
    </subcellularLocation>
</comment>
<keyword evidence="5 8" id="KW-0812">Transmembrane</keyword>
<reference evidence="10 11" key="1">
    <citation type="journal article" date="2016" name="Nat. Commun.">
        <title>Thousands of microbial genomes shed light on interconnected biogeochemical processes in an aquifer system.</title>
        <authorList>
            <person name="Anantharaman K."/>
            <person name="Brown C.T."/>
            <person name="Hug L.A."/>
            <person name="Sharon I."/>
            <person name="Castelle C.J."/>
            <person name="Probst A.J."/>
            <person name="Thomas B.C."/>
            <person name="Singh A."/>
            <person name="Wilkins M.J."/>
            <person name="Karaoz U."/>
            <person name="Brodie E.L."/>
            <person name="Williams K.H."/>
            <person name="Hubbard S.S."/>
            <person name="Banfield J.F."/>
        </authorList>
    </citation>
    <scope>NUCLEOTIDE SEQUENCE [LARGE SCALE GENOMIC DNA]</scope>
</reference>
<dbReference type="GO" id="GO:0043190">
    <property type="term" value="C:ATP-binding cassette (ABC) transporter complex"/>
    <property type="evidence" value="ECO:0007669"/>
    <property type="project" value="InterPro"/>
</dbReference>
<keyword evidence="7 8" id="KW-0472">Membrane</keyword>
<organism evidence="10 11">
    <name type="scientific">Candidatus Schekmanbacteria bacterium RIFCSPLOWO2_12_FULL_38_15</name>
    <dbReference type="NCBI Taxonomy" id="1817883"/>
    <lineage>
        <taxon>Bacteria</taxon>
        <taxon>Candidatus Schekmaniibacteriota</taxon>
    </lineage>
</organism>
<feature type="transmembrane region" description="Helical" evidence="8">
    <location>
        <begin position="272"/>
        <end position="295"/>
    </location>
</feature>
<dbReference type="EMBL" id="MGDI01000028">
    <property type="protein sequence ID" value="OGL53030.1"/>
    <property type="molecule type" value="Genomic_DNA"/>
</dbReference>
<proteinExistence type="inferred from homology"/>
<dbReference type="STRING" id="1817883.A3G31_08975"/>
<comment type="caution">
    <text evidence="10">The sequence shown here is derived from an EMBL/GenBank/DDBJ whole genome shotgun (WGS) entry which is preliminary data.</text>
</comment>
<dbReference type="Pfam" id="PF12698">
    <property type="entry name" value="ABC2_membrane_3"/>
    <property type="match status" value="1"/>
</dbReference>
<dbReference type="AlphaFoldDB" id="A0A1F7SGW4"/>
<dbReference type="InterPro" id="IPR047817">
    <property type="entry name" value="ABC2_TM_bact-type"/>
</dbReference>
<dbReference type="PANTHER" id="PTHR30294">
    <property type="entry name" value="MEMBRANE COMPONENT OF ABC TRANSPORTER YHHJ-RELATED"/>
    <property type="match status" value="1"/>
</dbReference>
<feature type="domain" description="ABC transmembrane type-2" evidence="9">
    <location>
        <begin position="146"/>
        <end position="384"/>
    </location>
</feature>
<evidence type="ECO:0000256" key="2">
    <source>
        <dbReference type="ARBA" id="ARBA00007783"/>
    </source>
</evidence>
<dbReference type="PRINTS" id="PR00164">
    <property type="entry name" value="ABC2TRNSPORT"/>
</dbReference>
<feature type="transmembrane region" description="Helical" evidence="8">
    <location>
        <begin position="192"/>
        <end position="215"/>
    </location>
</feature>
<gene>
    <name evidence="10" type="ORF">A3G31_08975</name>
</gene>
<evidence type="ECO:0000256" key="6">
    <source>
        <dbReference type="ARBA" id="ARBA00022989"/>
    </source>
</evidence>
<evidence type="ECO:0000256" key="5">
    <source>
        <dbReference type="ARBA" id="ARBA00022692"/>
    </source>
</evidence>
<evidence type="ECO:0000256" key="8">
    <source>
        <dbReference type="RuleBase" id="RU361157"/>
    </source>
</evidence>
<evidence type="ECO:0000256" key="4">
    <source>
        <dbReference type="ARBA" id="ARBA00022475"/>
    </source>
</evidence>
<dbReference type="Proteomes" id="UP000178082">
    <property type="component" value="Unassembled WGS sequence"/>
</dbReference>
<evidence type="ECO:0000259" key="9">
    <source>
        <dbReference type="PROSITE" id="PS51012"/>
    </source>
</evidence>
<comment type="similarity">
    <text evidence="2 8">Belongs to the ABC-2 integral membrane protein family.</text>
</comment>
<dbReference type="PROSITE" id="PS51012">
    <property type="entry name" value="ABC_TM2"/>
    <property type="match status" value="1"/>
</dbReference>
<sequence>MLNQILNLARKELLQLKRDKKLLRLVLMAPFTQLLFFGYAATLDIEHISTAVYDMDRSNLSRELLDGFFRSGYFDLSLYCRSLDEIGRSIDRGECKIGIVIPPDFSDRLKNNEDVKVQLLADGTDANFARIGINYASVVARNFAFSSFFRNLRDPFYNQNNRLFHTLSKNQGQIVELRTRLLYNPELKSKNFMIPGILVMILLIITTVLTSVSIVKEKELGTIEQLTVSPVKAYELIIGKLVPFVVIGFLEIVFIISLAVSWFDLPMRGSVVLLLFLSLVFLLNTLGMGILISIVSNTQQQAMMTSFIVMLPSVILSGLMFPVANMPLSIQYITYLIPPRYFLEIVRGIFLKGIGVAELLPQIGAMTFLGLLTLVLSVIIFKKKYT</sequence>
<dbReference type="Gene3D" id="3.40.1710.10">
    <property type="entry name" value="abc type-2 transporter like domain"/>
    <property type="match status" value="1"/>
</dbReference>
<keyword evidence="6 8" id="KW-1133">Transmembrane helix</keyword>
<keyword evidence="4 8" id="KW-1003">Cell membrane</keyword>
<evidence type="ECO:0000313" key="11">
    <source>
        <dbReference type="Proteomes" id="UP000178082"/>
    </source>
</evidence>
<dbReference type="InterPro" id="IPR013525">
    <property type="entry name" value="ABC2_TM"/>
</dbReference>
<dbReference type="InterPro" id="IPR000412">
    <property type="entry name" value="ABC_2_transport"/>
</dbReference>
<dbReference type="PANTHER" id="PTHR30294:SF29">
    <property type="entry name" value="MULTIDRUG ABC TRANSPORTER PERMEASE YBHS-RELATED"/>
    <property type="match status" value="1"/>
</dbReference>
<evidence type="ECO:0000256" key="7">
    <source>
        <dbReference type="ARBA" id="ARBA00023136"/>
    </source>
</evidence>
<evidence type="ECO:0000256" key="1">
    <source>
        <dbReference type="ARBA" id="ARBA00004651"/>
    </source>
</evidence>
<dbReference type="GO" id="GO:0140359">
    <property type="term" value="F:ABC-type transporter activity"/>
    <property type="evidence" value="ECO:0007669"/>
    <property type="project" value="InterPro"/>
</dbReference>
<protein>
    <recommendedName>
        <fullName evidence="8">Transport permease protein</fullName>
    </recommendedName>
</protein>
<feature type="transmembrane region" description="Helical" evidence="8">
    <location>
        <begin position="359"/>
        <end position="381"/>
    </location>
</feature>
<accession>A0A1F7SGW4</accession>